<dbReference type="Pfam" id="PF01925">
    <property type="entry name" value="TauE"/>
    <property type="match status" value="1"/>
</dbReference>
<reference evidence="6" key="1">
    <citation type="journal article" date="2015" name="Proc. Natl. Acad. Sci. U.S.A.">
        <title>Bacterial clade with the ribosomal RNA operon on a small plasmid rather than the chromosome.</title>
        <authorList>
            <person name="Anda M."/>
            <person name="Ohtsubo Y."/>
            <person name="Okubo T."/>
            <person name="Sugawara M."/>
            <person name="Nagata Y."/>
            <person name="Tsuda M."/>
            <person name="Minamisawa K."/>
            <person name="Mitsui H."/>
        </authorList>
    </citation>
    <scope>NUCLEOTIDE SEQUENCE</scope>
    <source>
        <strain evidence="6">DSM 21871</strain>
    </source>
</reference>
<feature type="transmembrane region" description="Helical" evidence="5">
    <location>
        <begin position="264"/>
        <end position="286"/>
    </location>
</feature>
<evidence type="ECO:0000256" key="4">
    <source>
        <dbReference type="ARBA" id="ARBA00023136"/>
    </source>
</evidence>
<evidence type="ECO:0000313" key="6">
    <source>
        <dbReference type="EMBL" id="BAT29599.1"/>
    </source>
</evidence>
<evidence type="ECO:0000256" key="2">
    <source>
        <dbReference type="ARBA" id="ARBA00022692"/>
    </source>
</evidence>
<dbReference type="GO" id="GO:0005886">
    <property type="term" value="C:plasma membrane"/>
    <property type="evidence" value="ECO:0007669"/>
    <property type="project" value="UniProtKB-SubCell"/>
</dbReference>
<feature type="transmembrane region" description="Helical" evidence="5">
    <location>
        <begin position="62"/>
        <end position="87"/>
    </location>
</feature>
<protein>
    <recommendedName>
        <fullName evidence="5">Probable membrane transporter protein</fullName>
    </recommendedName>
</protein>
<feature type="transmembrane region" description="Helical" evidence="5">
    <location>
        <begin position="99"/>
        <end position="118"/>
    </location>
</feature>
<dbReference type="InterPro" id="IPR051598">
    <property type="entry name" value="TSUP/Inactive_protease-like"/>
</dbReference>
<comment type="subcellular location">
    <subcellularLocation>
        <location evidence="5">Cell membrane</location>
        <topology evidence="5">Multi-pass membrane protein</topology>
    </subcellularLocation>
    <subcellularLocation>
        <location evidence="1">Membrane</location>
        <topology evidence="1">Multi-pass membrane protein</topology>
    </subcellularLocation>
</comment>
<accession>A0A0P0Z7F3</accession>
<feature type="transmembrane region" description="Helical" evidence="5">
    <location>
        <begin position="202"/>
        <end position="225"/>
    </location>
</feature>
<dbReference type="AlphaFoldDB" id="A0A0P0Z7F3"/>
<name>A0A0P0Z7F3_9HYPH</name>
<keyword evidence="3 5" id="KW-1133">Transmembrane helix</keyword>
<dbReference type="PANTHER" id="PTHR43701">
    <property type="entry name" value="MEMBRANE TRANSPORTER PROTEIN MJ0441-RELATED"/>
    <property type="match status" value="1"/>
</dbReference>
<evidence type="ECO:0000256" key="5">
    <source>
        <dbReference type="RuleBase" id="RU363041"/>
    </source>
</evidence>
<keyword evidence="4 5" id="KW-0472">Membrane</keyword>
<proteinExistence type="inferred from homology"/>
<feature type="transmembrane region" description="Helical" evidence="5">
    <location>
        <begin position="130"/>
        <end position="147"/>
    </location>
</feature>
<feature type="transmembrane region" description="Helical" evidence="5">
    <location>
        <begin position="167"/>
        <end position="190"/>
    </location>
</feature>
<evidence type="ECO:0000256" key="1">
    <source>
        <dbReference type="ARBA" id="ARBA00004141"/>
    </source>
</evidence>
<keyword evidence="5" id="KW-1003">Cell membrane</keyword>
<comment type="similarity">
    <text evidence="5">Belongs to the 4-toluene sulfonate uptake permease (TSUP) (TC 2.A.102) family.</text>
</comment>
<dbReference type="EMBL" id="LC066380">
    <property type="protein sequence ID" value="BAT29599.1"/>
    <property type="molecule type" value="Genomic_DNA"/>
</dbReference>
<keyword evidence="2 5" id="KW-0812">Transmembrane</keyword>
<feature type="transmembrane region" description="Helical" evidence="5">
    <location>
        <begin position="231"/>
        <end position="252"/>
    </location>
</feature>
<dbReference type="InterPro" id="IPR002781">
    <property type="entry name" value="TM_pro_TauE-like"/>
</dbReference>
<dbReference type="PANTHER" id="PTHR43701:SF2">
    <property type="entry name" value="MEMBRANE TRANSPORTER PROTEIN YJNA-RELATED"/>
    <property type="match status" value="1"/>
</dbReference>
<feature type="transmembrane region" description="Helical" evidence="5">
    <location>
        <begin position="30"/>
        <end position="50"/>
    </location>
</feature>
<evidence type="ECO:0000256" key="3">
    <source>
        <dbReference type="ARBA" id="ARBA00022989"/>
    </source>
</evidence>
<sequence>MSVQRAPRSPPARARAAPAPIEPFAMTLTLVQYLLGAFSGSLVGLSLGLFGGGGSILAVPLMVYLVGVPGAHMAIGTSAFAVAANAAGNLVTHARLGHVKWRCAFVYSAAGIVGALAGSTLGKLIDGEQLLFAFALLMIGVGIMMFRHRGHGGDHDIECNRQNAPKVVGYGAGTGAFSGFFGIGGGFLIVPSLVAATGMTMLNAIGTSLVAITAFGLTTALNYALSGYVDWPLALVFIAGGLAGGVAGAYIARWLSGRKGALDIAFAGLIMLVAIYMLVKSGLAFLG</sequence>
<organism evidence="6">
    <name type="scientific">Aurantimonas manganoxydans</name>
    <dbReference type="NCBI Taxonomy" id="651183"/>
    <lineage>
        <taxon>Bacteria</taxon>
        <taxon>Pseudomonadati</taxon>
        <taxon>Pseudomonadota</taxon>
        <taxon>Alphaproteobacteria</taxon>
        <taxon>Hyphomicrobiales</taxon>
        <taxon>Aurantimonadaceae</taxon>
        <taxon>Aurantimonas</taxon>
    </lineage>
</organism>